<gene>
    <name evidence="2" type="ORF">HMPREF0576_0587</name>
</gene>
<keyword evidence="3" id="KW-1185">Reference proteome</keyword>
<dbReference type="Proteomes" id="UP000003343">
    <property type="component" value="Unassembled WGS sequence"/>
</dbReference>
<dbReference type="AlphaFoldDB" id="E6M2N2"/>
<feature type="transmembrane region" description="Helical" evidence="1">
    <location>
        <begin position="20"/>
        <end position="45"/>
    </location>
</feature>
<proteinExistence type="predicted"/>
<name>E6M2N2_9ACTO</name>
<dbReference type="HOGENOM" id="CLU_3236124_0_0_11"/>
<evidence type="ECO:0000313" key="3">
    <source>
        <dbReference type="Proteomes" id="UP000003343"/>
    </source>
</evidence>
<keyword evidence="1" id="KW-1133">Transmembrane helix</keyword>
<sequence length="46" mass="5270">MPYVRFFHGCRFFFFRKCYLDALTGVLGTLFLGASTGFVVLLVVLF</sequence>
<reference evidence="2 3" key="1">
    <citation type="submission" date="2010-12" db="EMBL/GenBank/DDBJ databases">
        <authorList>
            <person name="Muzny D."/>
            <person name="Qin X."/>
            <person name="Deng J."/>
            <person name="Jiang H."/>
            <person name="Liu Y."/>
            <person name="Qu J."/>
            <person name="Song X.-Z."/>
            <person name="Zhang L."/>
            <person name="Thornton R."/>
            <person name="Coyle M."/>
            <person name="Francisco L."/>
            <person name="Jackson L."/>
            <person name="Javaid M."/>
            <person name="Korchina V."/>
            <person name="Kovar C."/>
            <person name="Mata R."/>
            <person name="Mathew T."/>
            <person name="Ngo R."/>
            <person name="Nguyen L."/>
            <person name="Nguyen N."/>
            <person name="Okwuonu G."/>
            <person name="Ongeri F."/>
            <person name="Pham C."/>
            <person name="Simmons D."/>
            <person name="Wilczek-Boney K."/>
            <person name="Hale W."/>
            <person name="Jakkamsetti A."/>
            <person name="Pham P."/>
            <person name="Ruth R."/>
            <person name="San Lucas F."/>
            <person name="Warren J."/>
            <person name="Zhang J."/>
            <person name="Zhao Z."/>
            <person name="Zhou C."/>
            <person name="Zhu D."/>
            <person name="Lee S."/>
            <person name="Bess C."/>
            <person name="Blankenburg K."/>
            <person name="Forbes L."/>
            <person name="Fu Q."/>
            <person name="Gubbala S."/>
            <person name="Hirani K."/>
            <person name="Jayaseelan J.C."/>
            <person name="Lara F."/>
            <person name="Munidasa M."/>
            <person name="Palculict T."/>
            <person name="Patil S."/>
            <person name="Pu L.-L."/>
            <person name="Saada N."/>
            <person name="Tang L."/>
            <person name="Weissenberger G."/>
            <person name="Zhu Y."/>
            <person name="Hemphill L."/>
            <person name="Shang Y."/>
            <person name="Youmans B."/>
            <person name="Ayvaz T."/>
            <person name="Ross M."/>
            <person name="Santibanez J."/>
            <person name="Aqrawi P."/>
            <person name="Gross S."/>
            <person name="Joshi V."/>
            <person name="Fowler G."/>
            <person name="Nazareth L."/>
            <person name="Reid J."/>
            <person name="Worley K."/>
            <person name="Petrosino J."/>
            <person name="Highlander S."/>
            <person name="Gibbs R."/>
        </authorList>
    </citation>
    <scope>NUCLEOTIDE SEQUENCE [LARGE SCALE GENOMIC DNA]</scope>
    <source>
        <strain evidence="2 3">ATCC 35242</strain>
    </source>
</reference>
<accession>E6M2N2</accession>
<keyword evidence="1" id="KW-0812">Transmembrane</keyword>
<evidence type="ECO:0000313" key="2">
    <source>
        <dbReference type="EMBL" id="EFU82218.1"/>
    </source>
</evidence>
<keyword evidence="1" id="KW-0472">Membrane</keyword>
<comment type="caution">
    <text evidence="2">The sequence shown here is derived from an EMBL/GenBank/DDBJ whole genome shotgun (WGS) entry which is preliminary data.</text>
</comment>
<organism evidence="2 3">
    <name type="scientific">Mobiluncus holmesii ATCC 35242</name>
    <dbReference type="NCBI Taxonomy" id="887899"/>
    <lineage>
        <taxon>Bacteria</taxon>
        <taxon>Bacillati</taxon>
        <taxon>Actinomycetota</taxon>
        <taxon>Actinomycetes</taxon>
        <taxon>Actinomycetales</taxon>
        <taxon>Actinomycetaceae</taxon>
        <taxon>Mobiluncus</taxon>
    </lineage>
</organism>
<dbReference type="EMBL" id="AEPZ01000005">
    <property type="protein sequence ID" value="EFU82218.1"/>
    <property type="molecule type" value="Genomic_DNA"/>
</dbReference>
<protein>
    <submittedName>
        <fullName evidence="2">Uncharacterized protein</fullName>
    </submittedName>
</protein>
<evidence type="ECO:0000256" key="1">
    <source>
        <dbReference type="SAM" id="Phobius"/>
    </source>
</evidence>